<dbReference type="Proteomes" id="UP001160148">
    <property type="component" value="Unassembled WGS sequence"/>
</dbReference>
<feature type="region of interest" description="Disordered" evidence="1">
    <location>
        <begin position="62"/>
        <end position="166"/>
    </location>
</feature>
<dbReference type="AlphaFoldDB" id="A0AAV0WKN4"/>
<organism evidence="2 3">
    <name type="scientific">Macrosiphum euphorbiae</name>
    <name type="common">potato aphid</name>
    <dbReference type="NCBI Taxonomy" id="13131"/>
    <lineage>
        <taxon>Eukaryota</taxon>
        <taxon>Metazoa</taxon>
        <taxon>Ecdysozoa</taxon>
        <taxon>Arthropoda</taxon>
        <taxon>Hexapoda</taxon>
        <taxon>Insecta</taxon>
        <taxon>Pterygota</taxon>
        <taxon>Neoptera</taxon>
        <taxon>Paraneoptera</taxon>
        <taxon>Hemiptera</taxon>
        <taxon>Sternorrhyncha</taxon>
        <taxon>Aphidomorpha</taxon>
        <taxon>Aphidoidea</taxon>
        <taxon>Aphididae</taxon>
        <taxon>Macrosiphini</taxon>
        <taxon>Macrosiphum</taxon>
    </lineage>
</organism>
<dbReference type="EMBL" id="CARXXK010000002">
    <property type="protein sequence ID" value="CAI6356364.1"/>
    <property type="molecule type" value="Genomic_DNA"/>
</dbReference>
<accession>A0AAV0WKN4</accession>
<evidence type="ECO:0000256" key="1">
    <source>
        <dbReference type="SAM" id="MobiDB-lite"/>
    </source>
</evidence>
<sequence>MSFPTKQGLAKYLRNHRWQVIVEAAAVPLPLPVTRQRLRANPAPIPTRGGDDRVPVVQTVDVPRIPAGNRPPDTGGTPLPPTPRAEPRRPDGSRPPDTGGSASNPTGTAPSIVVASPELWRPRDSSPASNDNSSSSGVAAKDDDLLGVPLPEPDAGGVGVDEGAQILRPDDTTPLHEFRERFTVLNREPCSEEVWLRFVSLVDEMTAEAAVIVKLPVRGRRSLRQQDCD</sequence>
<evidence type="ECO:0000313" key="2">
    <source>
        <dbReference type="EMBL" id="CAI6356364.1"/>
    </source>
</evidence>
<keyword evidence="3" id="KW-1185">Reference proteome</keyword>
<evidence type="ECO:0000313" key="3">
    <source>
        <dbReference type="Proteomes" id="UP001160148"/>
    </source>
</evidence>
<comment type="caution">
    <text evidence="2">The sequence shown here is derived from an EMBL/GenBank/DDBJ whole genome shotgun (WGS) entry which is preliminary data.</text>
</comment>
<gene>
    <name evidence="2" type="ORF">MEUPH1_LOCUS12102</name>
</gene>
<protein>
    <submittedName>
        <fullName evidence="2">Uncharacterized protein</fullName>
    </submittedName>
</protein>
<proteinExistence type="predicted"/>
<reference evidence="2 3" key="1">
    <citation type="submission" date="2023-01" db="EMBL/GenBank/DDBJ databases">
        <authorList>
            <person name="Whitehead M."/>
        </authorList>
    </citation>
    <scope>NUCLEOTIDE SEQUENCE [LARGE SCALE GENOMIC DNA]</scope>
</reference>
<feature type="compositionally biased region" description="Polar residues" evidence="1">
    <location>
        <begin position="100"/>
        <end position="109"/>
    </location>
</feature>
<feature type="compositionally biased region" description="Basic and acidic residues" evidence="1">
    <location>
        <begin position="85"/>
        <end position="94"/>
    </location>
</feature>
<name>A0AAV0WKN4_9HEMI</name>
<feature type="compositionally biased region" description="Low complexity" evidence="1">
    <location>
        <begin position="125"/>
        <end position="136"/>
    </location>
</feature>